<dbReference type="RefSeq" id="WP_116857285.1">
    <property type="nucleotide sequence ID" value="NZ_QTJV01000017.1"/>
</dbReference>
<comment type="caution">
    <text evidence="1">The sequence shown here is derived from an EMBL/GenBank/DDBJ whole genome shotgun (WGS) entry which is preliminary data.</text>
</comment>
<evidence type="ECO:0000313" key="2">
    <source>
        <dbReference type="Proteomes" id="UP000261174"/>
    </source>
</evidence>
<accession>A0A3E1NSQ7</accession>
<organism evidence="1 2">
    <name type="scientific">Chitinophaga silvisoli</name>
    <dbReference type="NCBI Taxonomy" id="2291814"/>
    <lineage>
        <taxon>Bacteria</taxon>
        <taxon>Pseudomonadati</taxon>
        <taxon>Bacteroidota</taxon>
        <taxon>Chitinophagia</taxon>
        <taxon>Chitinophagales</taxon>
        <taxon>Chitinophagaceae</taxon>
        <taxon>Chitinophaga</taxon>
    </lineage>
</organism>
<dbReference type="EMBL" id="QTJV01000017">
    <property type="protein sequence ID" value="RFM30971.1"/>
    <property type="molecule type" value="Genomic_DNA"/>
</dbReference>
<dbReference type="OrthoDB" id="676716at2"/>
<evidence type="ECO:0000313" key="1">
    <source>
        <dbReference type="EMBL" id="RFM30971.1"/>
    </source>
</evidence>
<reference evidence="1 2" key="1">
    <citation type="submission" date="2018-08" db="EMBL/GenBank/DDBJ databases">
        <title>Chitinophaga sp. K20C18050901, a novel bacterium isolated from forest soil.</title>
        <authorList>
            <person name="Wang C."/>
        </authorList>
    </citation>
    <scope>NUCLEOTIDE SEQUENCE [LARGE SCALE GENOMIC DNA]</scope>
    <source>
        <strain evidence="1 2">K20C18050901</strain>
    </source>
</reference>
<dbReference type="AlphaFoldDB" id="A0A3E1NSQ7"/>
<proteinExistence type="predicted"/>
<name>A0A3E1NSQ7_9BACT</name>
<sequence>MPDHRVIIQLPETELGKADTIFKVKKDGKLLGTIHISHGQFEYRPNGWALDNRIKIKWSDFHDLVVATKKK</sequence>
<gene>
    <name evidence="1" type="ORF">DXN04_30875</name>
</gene>
<protein>
    <submittedName>
        <fullName evidence="1">Uncharacterized protein</fullName>
    </submittedName>
</protein>
<keyword evidence="2" id="KW-1185">Reference proteome</keyword>
<dbReference type="Proteomes" id="UP000261174">
    <property type="component" value="Unassembled WGS sequence"/>
</dbReference>